<dbReference type="Proteomes" id="UP000295124">
    <property type="component" value="Unassembled WGS sequence"/>
</dbReference>
<comment type="caution">
    <text evidence="3">The sequence shown here is derived from an EMBL/GenBank/DDBJ whole genome shotgun (WGS) entry which is preliminary data.</text>
</comment>
<dbReference type="PROSITE" id="PS51841">
    <property type="entry name" value="LTD"/>
    <property type="match status" value="1"/>
</dbReference>
<name>A0A4V6PE74_9ACTN</name>
<sequence>MTRAGGTASTVRGPTTKGDSVFARRFSLPIAGIAAVASAAAVLVAPLPASAAAPIFLVAGIQYDPVGPDTRTNAHLNLEYISIRNNTTRPLSLKGYRIRDAASHVYYFPPTFSIPARGTILVHTGKGRNGPNHLYWGSTDYIWNNTGDTARLQNSLNKVIDFCTYKSVVGRAGLAC</sequence>
<dbReference type="OrthoDB" id="3828227at2"/>
<keyword evidence="1" id="KW-1133">Transmembrane helix</keyword>
<dbReference type="EMBL" id="SMKX01000036">
    <property type="protein sequence ID" value="TDD59407.1"/>
    <property type="molecule type" value="Genomic_DNA"/>
</dbReference>
<proteinExistence type="predicted"/>
<evidence type="ECO:0000313" key="4">
    <source>
        <dbReference type="Proteomes" id="UP000295124"/>
    </source>
</evidence>
<keyword evidence="4" id="KW-1185">Reference proteome</keyword>
<dbReference type="AlphaFoldDB" id="A0A4V6PE74"/>
<dbReference type="Gene3D" id="2.60.40.1260">
    <property type="entry name" value="Lamin Tail domain"/>
    <property type="match status" value="1"/>
</dbReference>
<feature type="domain" description="LTD" evidence="2">
    <location>
        <begin position="45"/>
        <end position="167"/>
    </location>
</feature>
<feature type="transmembrane region" description="Helical" evidence="1">
    <location>
        <begin position="26"/>
        <end position="47"/>
    </location>
</feature>
<dbReference type="Pfam" id="PF00932">
    <property type="entry name" value="LTD"/>
    <property type="match status" value="1"/>
</dbReference>
<keyword evidence="1" id="KW-0472">Membrane</keyword>
<gene>
    <name evidence="3" type="ORF">E1263_15300</name>
</gene>
<dbReference type="InterPro" id="IPR036415">
    <property type="entry name" value="Lamin_tail_dom_sf"/>
</dbReference>
<evidence type="ECO:0000256" key="1">
    <source>
        <dbReference type="SAM" id="Phobius"/>
    </source>
</evidence>
<evidence type="ECO:0000313" key="3">
    <source>
        <dbReference type="EMBL" id="TDD59407.1"/>
    </source>
</evidence>
<reference evidence="3 4" key="1">
    <citation type="submission" date="2019-03" db="EMBL/GenBank/DDBJ databases">
        <title>Draft genome sequences of novel Actinobacteria.</title>
        <authorList>
            <person name="Sahin N."/>
            <person name="Ay H."/>
            <person name="Saygin H."/>
        </authorList>
    </citation>
    <scope>NUCLEOTIDE SEQUENCE [LARGE SCALE GENOMIC DNA]</scope>
    <source>
        <strain evidence="3 4">JCM 13523</strain>
    </source>
</reference>
<accession>A0A4V6PE74</accession>
<dbReference type="InterPro" id="IPR001322">
    <property type="entry name" value="Lamin_tail_dom"/>
</dbReference>
<protein>
    <submittedName>
        <fullName evidence="3">Lamin tail domain-containing protein</fullName>
    </submittedName>
</protein>
<dbReference type="SUPFAM" id="SSF74853">
    <property type="entry name" value="Lamin A/C globular tail domain"/>
    <property type="match status" value="1"/>
</dbReference>
<keyword evidence="1" id="KW-0812">Transmembrane</keyword>
<organism evidence="3 4">
    <name type="scientific">Kribbella antibiotica</name>
    <dbReference type="NCBI Taxonomy" id="190195"/>
    <lineage>
        <taxon>Bacteria</taxon>
        <taxon>Bacillati</taxon>
        <taxon>Actinomycetota</taxon>
        <taxon>Actinomycetes</taxon>
        <taxon>Propionibacteriales</taxon>
        <taxon>Kribbellaceae</taxon>
        <taxon>Kribbella</taxon>
    </lineage>
</organism>
<evidence type="ECO:0000259" key="2">
    <source>
        <dbReference type="PROSITE" id="PS51841"/>
    </source>
</evidence>